<dbReference type="KEGG" id="kfl:Kfla_6075"/>
<gene>
    <name evidence="3" type="ordered locus">Kfla_6075</name>
</gene>
<dbReference type="eggNOG" id="COG0456">
    <property type="taxonomic scope" value="Bacteria"/>
</dbReference>
<evidence type="ECO:0000313" key="4">
    <source>
        <dbReference type="Proteomes" id="UP000007967"/>
    </source>
</evidence>
<keyword evidence="4" id="KW-1185">Reference proteome</keyword>
<dbReference type="eggNOG" id="COG1670">
    <property type="taxonomic scope" value="Bacteria"/>
</dbReference>
<dbReference type="RefSeq" id="WP_012923632.1">
    <property type="nucleotide sequence ID" value="NC_013729.1"/>
</dbReference>
<reference evidence="3 4" key="2">
    <citation type="journal article" date="2010" name="Stand. Genomic Sci.">
        <title>Complete genome sequence of Kribbella flavida type strain (IFO 14399).</title>
        <authorList>
            <person name="Pukall R."/>
            <person name="Lapidus A."/>
            <person name="Glavina Del Rio T."/>
            <person name="Copeland A."/>
            <person name="Tice H."/>
            <person name="Cheng J.-F."/>
            <person name="Lucas S."/>
            <person name="Chen F."/>
            <person name="Nolan M."/>
            <person name="LaButti K."/>
            <person name="Pati A."/>
            <person name="Ivanova N."/>
            <person name="Mavrommatis K."/>
            <person name="Mikhailova N."/>
            <person name="Pitluck S."/>
            <person name="Bruce D."/>
            <person name="Goodwin L."/>
            <person name="Land M."/>
            <person name="Hauser L."/>
            <person name="Chang Y.-J."/>
            <person name="Jeffries C.D."/>
            <person name="Chen A."/>
            <person name="Palaniappan K."/>
            <person name="Chain P."/>
            <person name="Rohde M."/>
            <person name="Goeker M."/>
            <person name="Bristow J."/>
            <person name="Eisen J.A."/>
            <person name="Markowitz V."/>
            <person name="Hugenholtz P."/>
            <person name="Kyrpides N.C."/>
            <person name="Klenk H.-P."/>
            <person name="Brettin T."/>
        </authorList>
    </citation>
    <scope>NUCLEOTIDE SEQUENCE [LARGE SCALE GENOMIC DNA]</scope>
    <source>
        <strain evidence="4">DSM 17836 / JCM 10339 / NBRC 14399</strain>
    </source>
</reference>
<dbReference type="Pfam" id="PF00583">
    <property type="entry name" value="Acetyltransf_1"/>
    <property type="match status" value="1"/>
</dbReference>
<dbReference type="InterPro" id="IPR000182">
    <property type="entry name" value="GNAT_dom"/>
</dbReference>
<dbReference type="EMBL" id="CP001736">
    <property type="protein sequence ID" value="ADB35078.1"/>
    <property type="molecule type" value="Genomic_DNA"/>
</dbReference>
<evidence type="ECO:0000256" key="1">
    <source>
        <dbReference type="SAM" id="MobiDB-lite"/>
    </source>
</evidence>
<reference evidence="4" key="1">
    <citation type="submission" date="2009-09" db="EMBL/GenBank/DDBJ databases">
        <title>The complete genome of Kribbella flavida DSM 17836.</title>
        <authorList>
            <consortium name="US DOE Joint Genome Institute (JGI-PGF)"/>
            <person name="Lucas S."/>
            <person name="Copeland A."/>
            <person name="Lapidus A."/>
            <person name="Glavina del Rio T."/>
            <person name="Dalin E."/>
            <person name="Tice H."/>
            <person name="Bruce D."/>
            <person name="Goodwin L."/>
            <person name="Pitluck S."/>
            <person name="Kyrpides N."/>
            <person name="Mavromatis K."/>
            <person name="Ivanova N."/>
            <person name="Saunders E."/>
            <person name="Brettin T."/>
            <person name="Detter J.C."/>
            <person name="Han C."/>
            <person name="Larimer F."/>
            <person name="Land M."/>
            <person name="Hauser L."/>
            <person name="Markowitz V."/>
            <person name="Cheng J.-F."/>
            <person name="Hugenholtz P."/>
            <person name="Woyke T."/>
            <person name="Wu D."/>
            <person name="Pukall R."/>
            <person name="Klenk H.-P."/>
            <person name="Eisen J.A."/>
        </authorList>
    </citation>
    <scope>NUCLEOTIDE SEQUENCE [LARGE SCALE GENOMIC DNA]</scope>
    <source>
        <strain evidence="4">DSM 17836 / JCM 10339 / NBRC 14399</strain>
    </source>
</reference>
<evidence type="ECO:0000259" key="2">
    <source>
        <dbReference type="PROSITE" id="PS51186"/>
    </source>
</evidence>
<organism evidence="3 4">
    <name type="scientific">Kribbella flavida (strain DSM 17836 / JCM 10339 / NBRC 14399)</name>
    <dbReference type="NCBI Taxonomy" id="479435"/>
    <lineage>
        <taxon>Bacteria</taxon>
        <taxon>Bacillati</taxon>
        <taxon>Actinomycetota</taxon>
        <taxon>Actinomycetes</taxon>
        <taxon>Propionibacteriales</taxon>
        <taxon>Kribbellaceae</taxon>
        <taxon>Kribbella</taxon>
    </lineage>
</organism>
<sequence>MSTPKRVDPHDTESYNAWYDVYRPALDDGRPFAVTWTREEMRVGLVRPSAYWAKEIWAVRDDAGQIAGTLFLELPLTDNTSQLTTTIAVRQDARRQGYGRALARLLDERAAHHARTTLVTQLDIPLPTPAISEENPPSAGFTGGYSGGEPSTWRDGAGDGVRAGSGGRTAGEGFAAALGFSPANHEVHRVLELPLEDAFLEKLCAEAAERHQGYQLRSWQDRCPDELVDAYAALQATFALEAPQGELEVEAERWDAARVRSVEEQSRAQGRHGWITVAVAPDGTLAGNTELYVGEHDPGKAFQWGTLVSPPHRGHRLGLALKARNHLELQRVHREPLVVHTWNGEQNTAMNAVNARLGFHPVERHEEWQRRG</sequence>
<proteinExistence type="predicted"/>
<feature type="domain" description="N-acetyltransferase" evidence="2">
    <location>
        <begin position="233"/>
        <end position="372"/>
    </location>
</feature>
<dbReference type="Gene3D" id="3.40.630.30">
    <property type="match status" value="1"/>
</dbReference>
<evidence type="ECO:0000313" key="3">
    <source>
        <dbReference type="EMBL" id="ADB35078.1"/>
    </source>
</evidence>
<dbReference type="InterPro" id="IPR016181">
    <property type="entry name" value="Acyl_CoA_acyltransferase"/>
</dbReference>
<feature type="domain" description="N-acetyltransferase" evidence="2">
    <location>
        <begin position="5"/>
        <end position="158"/>
    </location>
</feature>
<protein>
    <recommendedName>
        <fullName evidence="2">N-acetyltransferase domain-containing protein</fullName>
    </recommendedName>
</protein>
<dbReference type="AlphaFoldDB" id="D2PT26"/>
<dbReference type="GO" id="GO:0016747">
    <property type="term" value="F:acyltransferase activity, transferring groups other than amino-acyl groups"/>
    <property type="evidence" value="ECO:0007669"/>
    <property type="project" value="InterPro"/>
</dbReference>
<name>D2PT26_KRIFD</name>
<dbReference type="HOGENOM" id="CLU_043786_0_0_11"/>
<dbReference type="CDD" id="cd04301">
    <property type="entry name" value="NAT_SF"/>
    <property type="match status" value="1"/>
</dbReference>
<dbReference type="STRING" id="479435.Kfla_6075"/>
<feature type="region of interest" description="Disordered" evidence="1">
    <location>
        <begin position="127"/>
        <end position="158"/>
    </location>
</feature>
<dbReference type="Proteomes" id="UP000007967">
    <property type="component" value="Chromosome"/>
</dbReference>
<accession>D2PT26</accession>
<dbReference type="PROSITE" id="PS51186">
    <property type="entry name" value="GNAT"/>
    <property type="match status" value="2"/>
</dbReference>
<dbReference type="SUPFAM" id="SSF55729">
    <property type="entry name" value="Acyl-CoA N-acyltransferases (Nat)"/>
    <property type="match status" value="2"/>
</dbReference>